<gene>
    <name evidence="1" type="ORF">CHS0354_012062</name>
</gene>
<reference evidence="1" key="1">
    <citation type="journal article" date="2021" name="Genome Biol. Evol.">
        <title>A High-Quality Reference Genome for a Parasitic Bivalve with Doubly Uniparental Inheritance (Bivalvia: Unionida).</title>
        <authorList>
            <person name="Smith C.H."/>
        </authorList>
    </citation>
    <scope>NUCLEOTIDE SEQUENCE</scope>
    <source>
        <strain evidence="1">CHS0354</strain>
    </source>
</reference>
<reference evidence="1" key="2">
    <citation type="journal article" date="2021" name="Genome Biol. Evol.">
        <title>Developing a high-quality reference genome for a parasitic bivalve with doubly uniparental inheritance (Bivalvia: Unionida).</title>
        <authorList>
            <person name="Smith C.H."/>
        </authorList>
    </citation>
    <scope>NUCLEOTIDE SEQUENCE</scope>
    <source>
        <strain evidence="1">CHS0354</strain>
        <tissue evidence="1">Mantle</tissue>
    </source>
</reference>
<name>A0AAE0SAA4_9BIVA</name>
<evidence type="ECO:0000313" key="2">
    <source>
        <dbReference type="Proteomes" id="UP001195483"/>
    </source>
</evidence>
<protein>
    <submittedName>
        <fullName evidence="1">Uncharacterized protein</fullName>
    </submittedName>
</protein>
<dbReference type="EMBL" id="JAEAOA010000745">
    <property type="protein sequence ID" value="KAK3588019.1"/>
    <property type="molecule type" value="Genomic_DNA"/>
</dbReference>
<dbReference type="Proteomes" id="UP001195483">
    <property type="component" value="Unassembled WGS sequence"/>
</dbReference>
<proteinExistence type="predicted"/>
<reference evidence="1" key="3">
    <citation type="submission" date="2023-05" db="EMBL/GenBank/DDBJ databases">
        <authorList>
            <person name="Smith C.H."/>
        </authorList>
    </citation>
    <scope>NUCLEOTIDE SEQUENCE</scope>
    <source>
        <strain evidence="1">CHS0354</strain>
        <tissue evidence="1">Mantle</tissue>
    </source>
</reference>
<organism evidence="1 2">
    <name type="scientific">Potamilus streckersoni</name>
    <dbReference type="NCBI Taxonomy" id="2493646"/>
    <lineage>
        <taxon>Eukaryota</taxon>
        <taxon>Metazoa</taxon>
        <taxon>Spiralia</taxon>
        <taxon>Lophotrochozoa</taxon>
        <taxon>Mollusca</taxon>
        <taxon>Bivalvia</taxon>
        <taxon>Autobranchia</taxon>
        <taxon>Heteroconchia</taxon>
        <taxon>Palaeoheterodonta</taxon>
        <taxon>Unionida</taxon>
        <taxon>Unionoidea</taxon>
        <taxon>Unionidae</taxon>
        <taxon>Ambleminae</taxon>
        <taxon>Lampsilini</taxon>
        <taxon>Potamilus</taxon>
    </lineage>
</organism>
<comment type="caution">
    <text evidence="1">The sequence shown here is derived from an EMBL/GenBank/DDBJ whole genome shotgun (WGS) entry which is preliminary data.</text>
</comment>
<sequence length="102" mass="11348">MYRPESRQAPGICTILVHLHVFQIPHITSLLCTLHDQHGNLLDKAIVKAVLSHSSTGKSRLLGLQSSRTICKTNAVSQANKAPPEVNTSKRRCFLFTRSCIR</sequence>
<evidence type="ECO:0000313" key="1">
    <source>
        <dbReference type="EMBL" id="KAK3588019.1"/>
    </source>
</evidence>
<dbReference type="AlphaFoldDB" id="A0AAE0SAA4"/>
<keyword evidence="2" id="KW-1185">Reference proteome</keyword>
<accession>A0AAE0SAA4</accession>